<organism evidence="2 3">
    <name type="scientific">Burkholderia savannae</name>
    <dbReference type="NCBI Taxonomy" id="1637837"/>
    <lineage>
        <taxon>Bacteria</taxon>
        <taxon>Pseudomonadati</taxon>
        <taxon>Pseudomonadota</taxon>
        <taxon>Betaproteobacteria</taxon>
        <taxon>Burkholderiales</taxon>
        <taxon>Burkholderiaceae</taxon>
        <taxon>Burkholderia</taxon>
        <taxon>pseudomallei group</taxon>
    </lineage>
</organism>
<dbReference type="EMBL" id="LNJQ01000004">
    <property type="protein sequence ID" value="KWZ37815.1"/>
    <property type="molecule type" value="Genomic_DNA"/>
</dbReference>
<feature type="compositionally biased region" description="Gly residues" evidence="1">
    <location>
        <begin position="47"/>
        <end position="63"/>
    </location>
</feature>
<reference evidence="2 3" key="1">
    <citation type="submission" date="2015-11" db="EMBL/GenBank/DDBJ databases">
        <authorList>
            <person name="Sahl J."/>
            <person name="Wagner D."/>
            <person name="Keim P."/>
        </authorList>
    </citation>
    <scope>NUCLEOTIDE SEQUENCE [LARGE SCALE GENOMIC DNA]</scope>
    <source>
        <strain evidence="2 3">BDU18</strain>
    </source>
</reference>
<protein>
    <submittedName>
        <fullName evidence="2">Uncharacterized protein</fullName>
    </submittedName>
</protein>
<accession>A0ABR5T4Q3</accession>
<feature type="region of interest" description="Disordered" evidence="1">
    <location>
        <begin position="1"/>
        <end position="96"/>
    </location>
</feature>
<name>A0ABR5T4Q3_9BURK</name>
<sequence length="118" mass="11746">MTARRRAGAGLGSDGDCAGRRRAGVARSDAGAPRRVTRRGDADRGGDGVAGGVEGSVAGGGRPTGLAARSAAAENAGPRRAEVGGRGRGDVAKRGRIAWPSARASCRAEPNASQARAR</sequence>
<evidence type="ECO:0000313" key="3">
    <source>
        <dbReference type="Proteomes" id="UP000070255"/>
    </source>
</evidence>
<comment type="caution">
    <text evidence="2">The sequence shown here is derived from an EMBL/GenBank/DDBJ whole genome shotgun (WGS) entry which is preliminary data.</text>
</comment>
<evidence type="ECO:0000256" key="1">
    <source>
        <dbReference type="SAM" id="MobiDB-lite"/>
    </source>
</evidence>
<gene>
    <name evidence="2" type="ORF">WS72_23050</name>
</gene>
<proteinExistence type="predicted"/>
<keyword evidence="3" id="KW-1185">Reference proteome</keyword>
<feature type="compositionally biased region" description="Basic and acidic residues" evidence="1">
    <location>
        <begin position="77"/>
        <end position="93"/>
    </location>
</feature>
<dbReference type="Proteomes" id="UP000070255">
    <property type="component" value="Unassembled WGS sequence"/>
</dbReference>
<evidence type="ECO:0000313" key="2">
    <source>
        <dbReference type="EMBL" id="KWZ37815.1"/>
    </source>
</evidence>